<dbReference type="CDD" id="cd01109">
    <property type="entry name" value="HTH_YyaN"/>
    <property type="match status" value="1"/>
</dbReference>
<sequence length="133" mass="15408">MLGRMQLSIGQVAERTGLSVHALRFYEKEGILAHEVHRGPGGRRVYTEQDVDWLRMCVMLRMSGMPVQEIRRYTELVREGDGNEPQRLDILKEHQDRVRRRMERLQGCLDLITRKVGRYQDYVNSIAPGAVGT</sequence>
<dbReference type="Pfam" id="PF13411">
    <property type="entry name" value="MerR_1"/>
    <property type="match status" value="1"/>
</dbReference>
<evidence type="ECO:0000256" key="1">
    <source>
        <dbReference type="ARBA" id="ARBA00023125"/>
    </source>
</evidence>
<dbReference type="GO" id="GO:0003677">
    <property type="term" value="F:DNA binding"/>
    <property type="evidence" value="ECO:0007669"/>
    <property type="project" value="UniProtKB-KW"/>
</dbReference>
<dbReference type="AlphaFoldDB" id="A0A1H9TY22"/>
<dbReference type="EMBL" id="FOFR01000019">
    <property type="protein sequence ID" value="SES02019.1"/>
    <property type="molecule type" value="Genomic_DNA"/>
</dbReference>
<dbReference type="STRING" id="402600.SAMN05216188_119145"/>
<dbReference type="PROSITE" id="PS00552">
    <property type="entry name" value="HTH_MERR_1"/>
    <property type="match status" value="1"/>
</dbReference>
<dbReference type="GO" id="GO:0003700">
    <property type="term" value="F:DNA-binding transcription factor activity"/>
    <property type="evidence" value="ECO:0007669"/>
    <property type="project" value="InterPro"/>
</dbReference>
<dbReference type="SUPFAM" id="SSF46955">
    <property type="entry name" value="Putative DNA-binding domain"/>
    <property type="match status" value="1"/>
</dbReference>
<dbReference type="PANTHER" id="PTHR30204:SF98">
    <property type="entry name" value="HTH-TYPE TRANSCRIPTIONAL REGULATOR ADHR"/>
    <property type="match status" value="1"/>
</dbReference>
<keyword evidence="4" id="KW-1185">Reference proteome</keyword>
<dbReference type="Gene3D" id="1.10.1660.10">
    <property type="match status" value="1"/>
</dbReference>
<accession>A0A1H9TY22</accession>
<protein>
    <submittedName>
        <fullName evidence="3">DNA-binding transcriptional regulator, MerR family</fullName>
    </submittedName>
</protein>
<gene>
    <name evidence="3" type="ORF">SAMN05216188_119145</name>
</gene>
<feature type="domain" description="HTH merR-type" evidence="2">
    <location>
        <begin position="6"/>
        <end position="76"/>
    </location>
</feature>
<dbReference type="InterPro" id="IPR000551">
    <property type="entry name" value="MerR-type_HTH_dom"/>
</dbReference>
<proteinExistence type="predicted"/>
<keyword evidence="1 3" id="KW-0238">DNA-binding</keyword>
<dbReference type="InterPro" id="IPR009061">
    <property type="entry name" value="DNA-bd_dom_put_sf"/>
</dbReference>
<organism evidence="3 4">
    <name type="scientific">Lentzea xinjiangensis</name>
    <dbReference type="NCBI Taxonomy" id="402600"/>
    <lineage>
        <taxon>Bacteria</taxon>
        <taxon>Bacillati</taxon>
        <taxon>Actinomycetota</taxon>
        <taxon>Actinomycetes</taxon>
        <taxon>Pseudonocardiales</taxon>
        <taxon>Pseudonocardiaceae</taxon>
        <taxon>Lentzea</taxon>
    </lineage>
</organism>
<dbReference type="SMART" id="SM00422">
    <property type="entry name" value="HTH_MERR"/>
    <property type="match status" value="1"/>
</dbReference>
<evidence type="ECO:0000313" key="4">
    <source>
        <dbReference type="Proteomes" id="UP000199352"/>
    </source>
</evidence>
<evidence type="ECO:0000259" key="2">
    <source>
        <dbReference type="PROSITE" id="PS50937"/>
    </source>
</evidence>
<reference evidence="4" key="1">
    <citation type="submission" date="2016-10" db="EMBL/GenBank/DDBJ databases">
        <authorList>
            <person name="Varghese N."/>
            <person name="Submissions S."/>
        </authorList>
    </citation>
    <scope>NUCLEOTIDE SEQUENCE [LARGE SCALE GENOMIC DNA]</scope>
    <source>
        <strain evidence="4">CGMCC 4.3525</strain>
    </source>
</reference>
<dbReference type="PANTHER" id="PTHR30204">
    <property type="entry name" value="REDOX-CYCLING DRUG-SENSING TRANSCRIPTIONAL ACTIVATOR SOXR"/>
    <property type="match status" value="1"/>
</dbReference>
<name>A0A1H9TY22_9PSEU</name>
<dbReference type="PROSITE" id="PS50937">
    <property type="entry name" value="HTH_MERR_2"/>
    <property type="match status" value="1"/>
</dbReference>
<evidence type="ECO:0000313" key="3">
    <source>
        <dbReference type="EMBL" id="SES02019.1"/>
    </source>
</evidence>
<dbReference type="Proteomes" id="UP000199352">
    <property type="component" value="Unassembled WGS sequence"/>
</dbReference>
<dbReference type="InterPro" id="IPR047057">
    <property type="entry name" value="MerR_fam"/>
</dbReference>